<evidence type="ECO:0000313" key="3">
    <source>
        <dbReference type="EMBL" id="USS01818.1"/>
    </source>
</evidence>
<gene>
    <name evidence="2" type="ORF">CP523_12765</name>
    <name evidence="3" type="ORF">NH397_05140</name>
</gene>
<feature type="transmembrane region" description="Helical" evidence="1">
    <location>
        <begin position="387"/>
        <end position="410"/>
    </location>
</feature>
<reference evidence="2 4" key="1">
    <citation type="submission" date="2017-09" db="EMBL/GenBank/DDBJ databases">
        <authorList>
            <person name="Thomas P."/>
            <person name="Seyboldt C."/>
        </authorList>
    </citation>
    <scope>NUCLEOTIDE SEQUENCE [LARGE SCALE GENOMIC DNA]</scope>
    <source>
        <strain evidence="2 4">DSM 7534</strain>
    </source>
</reference>
<keyword evidence="5" id="KW-1185">Reference proteome</keyword>
<feature type="transmembrane region" description="Helical" evidence="1">
    <location>
        <begin position="230"/>
        <end position="250"/>
    </location>
</feature>
<feature type="transmembrane region" description="Helical" evidence="1">
    <location>
        <begin position="342"/>
        <end position="366"/>
    </location>
</feature>
<sequence>MGRTAYLVILKGEKILVYNKSEERYLKVDINNGEDPEEFLSKWTEKNLTGYSKEFLKFSKDISVKGSLYRVFFIDATNSDLSIKIECSNYLQFRNIYFGESINYNEKIILNSIFLDCNDRNYNSFAVESIKNIVYEKKILKSTNNNGIDESVDKSKIKLLAVLTLIIGFLTYKFFFRYLGISVGIFISYLILVFFIINGVKNKNIMGGFLVGISLILSFSYGIFTNDIFRIFNTLLIPISLFSGFLLLNYSDIPLELKRFINIFLERVLDLPAVNSLNIVKILKSVAKEDKVEKQSNIKSITLGLFISVPILIILSIILAGADNMFNYYIANMVNYINIDNIVTVVFKLLVSLVVMAFLFGLYYSFECKNKNVKEIKFKNVKYFNELTVVTMLIAIGVLYIVFTKIQVSYLYLNSVLPQEFDFSSYAREGFFQLVFIVIINLLLITFLKSETNVTSNKVGQILKGLYTLITLLSINMAISAIYKMSLYISAFGYTRLRILVQVFTVFLCLILVFLIFNIWKNKNLLKPVIIVGAIIYVGLNYFNLDNYIVKKNIDNKNLESRIDNQYLITLSLDAYESMLEAKNKGLISDDEYIGWKYKGMDKHLHWYEYNYFYNKQR</sequence>
<feature type="transmembrane region" description="Helical" evidence="1">
    <location>
        <begin position="499"/>
        <end position="520"/>
    </location>
</feature>
<name>A0A9N7JN63_CLOSE</name>
<keyword evidence="1" id="KW-1133">Transmembrane helix</keyword>
<evidence type="ECO:0000313" key="5">
    <source>
        <dbReference type="Proteomes" id="UP001055437"/>
    </source>
</evidence>
<dbReference type="Proteomes" id="UP001055437">
    <property type="component" value="Chromosome"/>
</dbReference>
<feature type="transmembrane region" description="Helical" evidence="1">
    <location>
        <begin position="469"/>
        <end position="493"/>
    </location>
</feature>
<feature type="transmembrane region" description="Helical" evidence="1">
    <location>
        <begin position="205"/>
        <end position="224"/>
    </location>
</feature>
<evidence type="ECO:0000313" key="2">
    <source>
        <dbReference type="EMBL" id="AYE35224.1"/>
    </source>
</evidence>
<feature type="transmembrane region" description="Helical" evidence="1">
    <location>
        <begin position="181"/>
        <end position="198"/>
    </location>
</feature>
<dbReference type="KEGG" id="csep:CP523_12765"/>
<dbReference type="InterPro" id="IPR025291">
    <property type="entry name" value="DUF4153"/>
</dbReference>
<feature type="transmembrane region" description="Helical" evidence="1">
    <location>
        <begin position="430"/>
        <end position="448"/>
    </location>
</feature>
<dbReference type="EMBL" id="CP023671">
    <property type="protein sequence ID" value="AYE35224.1"/>
    <property type="molecule type" value="Genomic_DNA"/>
</dbReference>
<dbReference type="AlphaFoldDB" id="A0A9N7JN63"/>
<reference evidence="3" key="2">
    <citation type="submission" date="2022-06" db="EMBL/GenBank/DDBJ databases">
        <authorList>
            <person name="Holder M.E."/>
            <person name="Ajami N.J."/>
            <person name="Petrosino J.F."/>
        </authorList>
    </citation>
    <scope>NUCLEOTIDE SEQUENCE</scope>
    <source>
        <strain evidence="3">RMA 8861</strain>
    </source>
</reference>
<feature type="transmembrane region" description="Helical" evidence="1">
    <location>
        <begin position="525"/>
        <end position="543"/>
    </location>
</feature>
<dbReference type="OrthoDB" id="9767931at2"/>
<keyword evidence="1" id="KW-0812">Transmembrane</keyword>
<dbReference type="GeneID" id="303561558"/>
<accession>A0A9N7JN63</accession>
<feature type="transmembrane region" description="Helical" evidence="1">
    <location>
        <begin position="301"/>
        <end position="322"/>
    </location>
</feature>
<dbReference type="RefSeq" id="WP_083089598.1">
    <property type="nucleotide sequence ID" value="NZ_CABMIZ010000038.1"/>
</dbReference>
<organism evidence="2 4">
    <name type="scientific">Clostridium septicum</name>
    <dbReference type="NCBI Taxonomy" id="1504"/>
    <lineage>
        <taxon>Bacteria</taxon>
        <taxon>Bacillati</taxon>
        <taxon>Bacillota</taxon>
        <taxon>Clostridia</taxon>
        <taxon>Eubacteriales</taxon>
        <taxon>Clostridiaceae</taxon>
        <taxon>Clostridium</taxon>
    </lineage>
</organism>
<protein>
    <submittedName>
        <fullName evidence="2">DUF4173 domain-containing protein</fullName>
    </submittedName>
</protein>
<proteinExistence type="predicted"/>
<evidence type="ECO:0000313" key="4">
    <source>
        <dbReference type="Proteomes" id="UP000280586"/>
    </source>
</evidence>
<dbReference type="Proteomes" id="UP000280586">
    <property type="component" value="Chromosome"/>
</dbReference>
<dbReference type="EMBL" id="CP099799">
    <property type="protein sequence ID" value="USS01818.1"/>
    <property type="molecule type" value="Genomic_DNA"/>
</dbReference>
<keyword evidence="1" id="KW-0472">Membrane</keyword>
<evidence type="ECO:0000256" key="1">
    <source>
        <dbReference type="SAM" id="Phobius"/>
    </source>
</evidence>
<dbReference type="Pfam" id="PF13687">
    <property type="entry name" value="DUF4153"/>
    <property type="match status" value="1"/>
</dbReference>